<dbReference type="OrthoDB" id="4241909at2"/>
<feature type="non-terminal residue" evidence="2">
    <location>
        <position position="260"/>
    </location>
</feature>
<evidence type="ECO:0000313" key="3">
    <source>
        <dbReference type="Proteomes" id="UP000295345"/>
    </source>
</evidence>
<protein>
    <submittedName>
        <fullName evidence="2">TIGR04222 domain-containing membrane protein</fullName>
    </submittedName>
</protein>
<dbReference type="RefSeq" id="WP_132819787.1">
    <property type="nucleotide sequence ID" value="NZ_SMKI01000245.1"/>
</dbReference>
<feature type="transmembrane region" description="Helical" evidence="1">
    <location>
        <begin position="143"/>
        <end position="160"/>
    </location>
</feature>
<reference evidence="2 3" key="1">
    <citation type="submission" date="2019-03" db="EMBL/GenBank/DDBJ databases">
        <title>Draft genome sequences of novel Actinobacteria.</title>
        <authorList>
            <person name="Sahin N."/>
            <person name="Ay H."/>
            <person name="Saygin H."/>
        </authorList>
    </citation>
    <scope>NUCLEOTIDE SEQUENCE [LARGE SCALE GENOMIC DNA]</scope>
    <source>
        <strain evidence="2 3">DSM 41900</strain>
    </source>
</reference>
<dbReference type="Proteomes" id="UP000295345">
    <property type="component" value="Unassembled WGS sequence"/>
</dbReference>
<evidence type="ECO:0000313" key="2">
    <source>
        <dbReference type="EMBL" id="TDC72464.1"/>
    </source>
</evidence>
<proteinExistence type="predicted"/>
<gene>
    <name evidence="2" type="ORF">E1283_21685</name>
</gene>
<feature type="transmembrane region" description="Helical" evidence="1">
    <location>
        <begin position="6"/>
        <end position="26"/>
    </location>
</feature>
<organism evidence="2 3">
    <name type="scientific">Streptomyces hainanensis</name>
    <dbReference type="NCBI Taxonomy" id="402648"/>
    <lineage>
        <taxon>Bacteria</taxon>
        <taxon>Bacillati</taxon>
        <taxon>Actinomycetota</taxon>
        <taxon>Actinomycetes</taxon>
        <taxon>Kitasatosporales</taxon>
        <taxon>Streptomycetaceae</taxon>
        <taxon>Streptomyces</taxon>
    </lineage>
</organism>
<keyword evidence="3" id="KW-1185">Reference proteome</keyword>
<keyword evidence="1" id="KW-0812">Transmembrane</keyword>
<feature type="transmembrane region" description="Helical" evidence="1">
    <location>
        <begin position="166"/>
        <end position="187"/>
    </location>
</feature>
<accession>A0A4R4TAF9</accession>
<dbReference type="EMBL" id="SMKI01000245">
    <property type="protein sequence ID" value="TDC72464.1"/>
    <property type="molecule type" value="Genomic_DNA"/>
</dbReference>
<name>A0A4R4TAF9_9ACTN</name>
<comment type="caution">
    <text evidence="2">The sequence shown here is derived from an EMBL/GenBank/DDBJ whole genome shotgun (WGS) entry which is preliminary data.</text>
</comment>
<dbReference type="AlphaFoldDB" id="A0A4R4TAF9"/>
<keyword evidence="1" id="KW-0472">Membrane</keyword>
<sequence length="260" mass="26732">MGVVIVGLVGIVVVSLAQLVAVRVWARRGRPLGGNTSLRSAYELAFLAGGPVGVADAVVSGMREKGRVTVAGERLRVVRPVADDDLERELLTHCGPAWDGSLGEVAAGLAGSDAVWAVSEELESRGLLWNLVRYEAWRLAGRVHDVVCVIVAFGMAGALLSSDVPWVAALPASFLGALALFLVGRALGGSRLTPVGRAALVRARRKRQFRRLGTPARTRGHRIRSTASHSYGYGCGAAAGGGWDGGGGADAGGGGSSCGG</sequence>
<dbReference type="NCBIfam" id="TIGR04222">
    <property type="entry name" value="near_uncomplex"/>
    <property type="match status" value="1"/>
</dbReference>
<dbReference type="InterPro" id="IPR026467">
    <property type="entry name" value="Ser/Gly_Cys_C_dom"/>
</dbReference>
<evidence type="ECO:0000256" key="1">
    <source>
        <dbReference type="SAM" id="Phobius"/>
    </source>
</evidence>
<keyword evidence="1" id="KW-1133">Transmembrane helix</keyword>